<name>A0A1A0MPD1_MYCMU</name>
<evidence type="ECO:0000313" key="2">
    <source>
        <dbReference type="EMBL" id="OBA87270.1"/>
    </source>
</evidence>
<accession>A0A1A0MPD1</accession>
<dbReference type="OrthoDB" id="4752592at2"/>
<dbReference type="Proteomes" id="UP000093962">
    <property type="component" value="Unassembled WGS sequence"/>
</dbReference>
<protein>
    <submittedName>
        <fullName evidence="2">Uncharacterized protein</fullName>
    </submittedName>
</protein>
<dbReference type="AlphaFoldDB" id="A0A1A0MPD1"/>
<evidence type="ECO:0000256" key="1">
    <source>
        <dbReference type="SAM" id="Phobius"/>
    </source>
</evidence>
<keyword evidence="1" id="KW-0812">Transmembrane</keyword>
<keyword evidence="1" id="KW-1133">Transmembrane helix</keyword>
<proteinExistence type="predicted"/>
<dbReference type="RefSeq" id="WP_064859040.1">
    <property type="nucleotide sequence ID" value="NZ_JAPMJT010000002.1"/>
</dbReference>
<reference evidence="2 3" key="1">
    <citation type="submission" date="2016-06" db="EMBL/GenBank/DDBJ databases">
        <authorList>
            <person name="Kjaerup R.B."/>
            <person name="Dalgaard T.S."/>
            <person name="Juul-Madsen H.R."/>
        </authorList>
    </citation>
    <scope>NUCLEOTIDE SEQUENCE [LARGE SCALE GENOMIC DNA]</scope>
    <source>
        <strain evidence="2 3">1199456.5</strain>
    </source>
</reference>
<dbReference type="EMBL" id="LZSF01000129">
    <property type="protein sequence ID" value="OBA87270.1"/>
    <property type="molecule type" value="Genomic_DNA"/>
</dbReference>
<organism evidence="2 3">
    <name type="scientific">Mycolicibacterium mucogenicum</name>
    <name type="common">Mycobacterium mucogenicum</name>
    <dbReference type="NCBI Taxonomy" id="56689"/>
    <lineage>
        <taxon>Bacteria</taxon>
        <taxon>Bacillati</taxon>
        <taxon>Actinomycetota</taxon>
        <taxon>Actinomycetes</taxon>
        <taxon>Mycobacteriales</taxon>
        <taxon>Mycobacteriaceae</taxon>
        <taxon>Mycolicibacterium</taxon>
    </lineage>
</organism>
<evidence type="ECO:0000313" key="3">
    <source>
        <dbReference type="Proteomes" id="UP000093962"/>
    </source>
</evidence>
<gene>
    <name evidence="2" type="ORF">A5642_20435</name>
</gene>
<keyword evidence="1" id="KW-0472">Membrane</keyword>
<feature type="transmembrane region" description="Helical" evidence="1">
    <location>
        <begin position="12"/>
        <end position="32"/>
    </location>
</feature>
<comment type="caution">
    <text evidence="2">The sequence shown here is derived from an EMBL/GenBank/DDBJ whole genome shotgun (WGS) entry which is preliminary data.</text>
</comment>
<sequence>MSSHLLTALKLLLITVVVIVAFWLAVCIVAMFTGHTDVLPAIGAVLIDLIEALVTSPLHDLATMAS</sequence>